<accession>A0A840UBM6</accession>
<dbReference type="Proteomes" id="UP000591735">
    <property type="component" value="Unassembled WGS sequence"/>
</dbReference>
<proteinExistence type="predicted"/>
<gene>
    <name evidence="2" type="ORF">HNR38_001132</name>
</gene>
<comment type="caution">
    <text evidence="2">The sequence shown here is derived from an EMBL/GenBank/DDBJ whole genome shotgun (WGS) entry which is preliminary data.</text>
</comment>
<dbReference type="EMBL" id="JACHFE010000002">
    <property type="protein sequence ID" value="MBB5320660.1"/>
    <property type="molecule type" value="Genomic_DNA"/>
</dbReference>
<name>A0A840UBM6_9GAMM</name>
<feature type="transmembrane region" description="Helical" evidence="1">
    <location>
        <begin position="60"/>
        <end position="77"/>
    </location>
</feature>
<keyword evidence="1" id="KW-1133">Transmembrane helix</keyword>
<reference evidence="2 3" key="1">
    <citation type="submission" date="2020-08" db="EMBL/GenBank/DDBJ databases">
        <title>Genomic Encyclopedia of Type Strains, Phase IV (KMG-IV): sequencing the most valuable type-strain genomes for metagenomic binning, comparative biology and taxonomic classification.</title>
        <authorList>
            <person name="Goeker M."/>
        </authorList>
    </citation>
    <scope>NUCLEOTIDE SEQUENCE [LARGE SCALE GENOMIC DNA]</scope>
    <source>
        <strain evidence="2 3">DSM 22359</strain>
    </source>
</reference>
<feature type="transmembrane region" description="Helical" evidence="1">
    <location>
        <begin position="31"/>
        <end position="54"/>
    </location>
</feature>
<keyword evidence="1" id="KW-0472">Membrane</keyword>
<protein>
    <submittedName>
        <fullName evidence="2">Uncharacterized protein (DUF58 family)</fullName>
    </submittedName>
</protein>
<dbReference type="PANTHER" id="PTHR34351">
    <property type="entry name" value="SLR1927 PROTEIN-RELATED"/>
    <property type="match status" value="1"/>
</dbReference>
<evidence type="ECO:0000313" key="3">
    <source>
        <dbReference type="Proteomes" id="UP000591735"/>
    </source>
</evidence>
<evidence type="ECO:0000256" key="1">
    <source>
        <dbReference type="SAM" id="Phobius"/>
    </source>
</evidence>
<keyword evidence="3" id="KW-1185">Reference proteome</keyword>
<organism evidence="2 3">
    <name type="scientific">Marinobacter oulmenensis</name>
    <dbReference type="NCBI Taxonomy" id="643747"/>
    <lineage>
        <taxon>Bacteria</taxon>
        <taxon>Pseudomonadati</taxon>
        <taxon>Pseudomonadota</taxon>
        <taxon>Gammaproteobacteria</taxon>
        <taxon>Pseudomonadales</taxon>
        <taxon>Marinobacteraceae</taxon>
        <taxon>Marinobacter</taxon>
    </lineage>
</organism>
<evidence type="ECO:0000313" key="2">
    <source>
        <dbReference type="EMBL" id="MBB5320660.1"/>
    </source>
</evidence>
<keyword evidence="1" id="KW-0812">Transmembrane</keyword>
<sequence length="341" mass="37487">MTRKLFGSRINRWINRRIPRSDSQTLTQKNLFILPTGAGMVFGILLVVMLLTGINYQNSLIYLLVFMLGALFVGAMHQTHRNLSGLELSLLDAGEGEAGSEIPFRFRLTRAGNDSLAVSLSAGSAVISGIHVPAGESRDIHLPVPSSKRGYVRPDRVRIETRFPFGLLKAWSWLRPASAGIALPRPLPAPDVPGGGEGAREDSNARPIVGQDQADLRPWREGDLTTRVMWKRFARSGQMVVADWESLQSSPDWLDFEAFPGVDVELRLSYLAWQVRERLARGERFGLNLPGETIEPDAGDLHAQRCLRALAVWGLEKPRDTGAMRYGTRSGVDAAPGVGAV</sequence>
<dbReference type="AlphaFoldDB" id="A0A840UBM6"/>
<dbReference type="PANTHER" id="PTHR34351:SF1">
    <property type="entry name" value="SLR1927 PROTEIN"/>
    <property type="match status" value="1"/>
</dbReference>
<dbReference type="RefSeq" id="WP_183700641.1">
    <property type="nucleotide sequence ID" value="NZ_JACHFE010000002.1"/>
</dbReference>